<evidence type="ECO:0000313" key="5">
    <source>
        <dbReference type="Proteomes" id="UP000000238"/>
    </source>
</evidence>
<dbReference type="InterPro" id="IPR013425">
    <property type="entry name" value="Autotrns_rpt"/>
</dbReference>
<gene>
    <name evidence="4" type="ordered locus">HCH_03194</name>
</gene>
<protein>
    <submittedName>
        <fullName evidence="4">Uncharacterized protein with a C-terminal OMP (Outer membrane protein) domain</fullName>
    </submittedName>
</protein>
<dbReference type="InterPro" id="IPR011050">
    <property type="entry name" value="Pectin_lyase_fold/virulence"/>
</dbReference>
<evidence type="ECO:0000259" key="3">
    <source>
        <dbReference type="Pfam" id="PF14252"/>
    </source>
</evidence>
<dbReference type="STRING" id="349521.HCH_03194"/>
<dbReference type="Pfam" id="PF14252">
    <property type="entry name" value="DUF4347"/>
    <property type="match status" value="1"/>
</dbReference>
<dbReference type="InterPro" id="IPR025592">
    <property type="entry name" value="DUF4347"/>
</dbReference>
<proteinExistence type="predicted"/>
<dbReference type="SUPFAM" id="SSF51126">
    <property type="entry name" value="Pectin lyase-like"/>
    <property type="match status" value="2"/>
</dbReference>
<dbReference type="eggNOG" id="COG4625">
    <property type="taxonomic scope" value="Bacteria"/>
</dbReference>
<keyword evidence="5" id="KW-1185">Reference proteome</keyword>
<reference evidence="4 5" key="1">
    <citation type="journal article" date="2005" name="Nucleic Acids Res.">
        <title>Genomic blueprint of Hahella chejuensis, a marine microbe producing an algicidal agent.</title>
        <authorList>
            <person name="Jeong H."/>
            <person name="Yim J.H."/>
            <person name="Lee C."/>
            <person name="Choi S.-H."/>
            <person name="Park Y.K."/>
            <person name="Yoon S.H."/>
            <person name="Hur C.-G."/>
            <person name="Kang H.-Y."/>
            <person name="Kim D."/>
            <person name="Lee H.H."/>
            <person name="Park K.H."/>
            <person name="Park S.-H."/>
            <person name="Park H.-S."/>
            <person name="Lee H.K."/>
            <person name="Oh T.K."/>
            <person name="Kim J.F."/>
        </authorList>
    </citation>
    <scope>NUCLEOTIDE SEQUENCE [LARGE SCALE GENOMIC DNA]</scope>
    <source>
        <strain evidence="4 5">KCTC 2396</strain>
    </source>
</reference>
<dbReference type="RefSeq" id="WP_011397024.1">
    <property type="nucleotide sequence ID" value="NC_007645.1"/>
</dbReference>
<dbReference type="HOGENOM" id="CLU_230964_0_0_6"/>
<feature type="domain" description="DUF4347" evidence="3">
    <location>
        <begin position="89"/>
        <end position="252"/>
    </location>
</feature>
<feature type="chain" id="PRO_5004215560" evidence="2">
    <location>
        <begin position="25"/>
        <end position="2224"/>
    </location>
</feature>
<keyword evidence="1 2" id="KW-0732">Signal</keyword>
<dbReference type="EMBL" id="CP000155">
    <property type="protein sequence ID" value="ABC29955.1"/>
    <property type="molecule type" value="Genomic_DNA"/>
</dbReference>
<organism evidence="4 5">
    <name type="scientific">Hahella chejuensis (strain KCTC 2396)</name>
    <dbReference type="NCBI Taxonomy" id="349521"/>
    <lineage>
        <taxon>Bacteria</taxon>
        <taxon>Pseudomonadati</taxon>
        <taxon>Pseudomonadota</taxon>
        <taxon>Gammaproteobacteria</taxon>
        <taxon>Oceanospirillales</taxon>
        <taxon>Hahellaceae</taxon>
        <taxon>Hahella</taxon>
    </lineage>
</organism>
<evidence type="ECO:0000256" key="1">
    <source>
        <dbReference type="ARBA" id="ARBA00022729"/>
    </source>
</evidence>
<dbReference type="NCBIfam" id="TIGR02601">
    <property type="entry name" value="autotrns_rpt"/>
    <property type="match status" value="3"/>
</dbReference>
<feature type="signal peptide" evidence="2">
    <location>
        <begin position="1"/>
        <end position="24"/>
    </location>
</feature>
<evidence type="ECO:0000256" key="2">
    <source>
        <dbReference type="SAM" id="SignalP"/>
    </source>
</evidence>
<sequence length="2224" mass="219000">MSRFLLNGLTSVFVSLGLTGASHAAGGGYSYQGGRRGSSRGADSGLMTLASVDALSVREVLRAGWKRDGTKPAGADELEITNAAAIRELVIIDDAVPEKRRIYEKLEPGVAFATLRPGEDGLAQLRAILSRYRDLRALHVFSHAEDGALYLGDSVVTKETLSREINTLASLDQAMQDGADVMFYGCNLAQSEKGEALLELVSAKARVDVAASDDLTGAERLGGDWDLEIKKGDIDAKPRFDSIAMVDFTAVLPYTGTLGLGGVTPGYANAKSYTIGGTSYTIKFKSGGSGSKDLYNYNAGYIYIGTRDSTQTSSSVYFTSGETFSLNSLYVYHGFGAPTKTIRITSSKGGTQDSTGPVAASTGATINFSGAQWTDITSFTVQYSDNASLDWLKLDNISIANLQSSMDSDGTLTASAVVTEPVGLSSTVDTIGEAVDLFDFTLTDGGGGDGLPMTVSQVVLNVTGTSSDTERGNIIWRLNGNDASFVAGSYNGVSDTITFSSLSISVADNTSETYTVSGYYGTPTGLTEDHTVILSVDGDSDLVVGSSGTQMASGQSAVTNGSGATLDVTASKLTFSTQPAGSTSGSALTTQPVVAATDIFSNVDVDYASNISLSESSSGFLSGTTTMTPVSGVATFTNVAYTASADQENFALTAAASGLSDGTSNTVTSDVVATQLRFSTQPAPTSIDSGSSTSFTTVPVVQAVDGANTLDVGYSTDIVLSVTDPNDSVLDGTVNSLSGSGDGDGSGTTVTLTPSSGSVTYTNLALQYTNGGATDTIALRAASGGLSSANSSSITSTVNNAPVISNLNGDSVSWAGVGGTVNLDAGGDAGGSDTELDALNGGNGDYSGGTLTVQRVGGAVTSDLFGFDVDGAAFSVNGSDLQSFGQSFASFTNANGVLSITFNSSSTAATTALVSNVISRITYRNDTPGGDASVRFTLSDGSKSTTADASVQSDSIYITNTTDTASIDRTDGVSFSEAIAIANADGTGTQTLILAGALAAQTISATSASSLVESLTLDLDSASGATISGGTLTLGGGVTLTMNNGSGDTGSIGTVFAGTGSLSKTGAGALTLTGAQTYSGTTTISAGALSIASDSNVGSGQLVLNGGTLTVTGSTTINNAIHVAADSTFSVSSNVTASGLLSGSNPLTKTGASTLTLSNTGNAASFSGAMTVSAGTLAVSSDANLSSGVITLDSGVLNLTGATFTVDNAIVLGAGGGTVGALAGTKVLSGVVSGSGSFSKTGGPALTLSATNTYTGGTSINGTNGLIITDSANLGSGNVTLKVNSLLSVTGSGVTIANNLVMEGDATLSNANDITWSGVISGSGALAKSGAGTLTLSGSQTQTGGLSITTGSVSIAGDSNLGSGTLTLDGGSLIVTGSGITVDNALSLGGSNGTISNASSLTWSGVISGSGGLTKTGAGTLTLSATNTNTGTIALSAGTLDVSGAVGGAVSVASGTTLQGGGSIGGLVTVSSGGTLQIGSSPGDLTLGNGLTVNSGGALVTRINGTTAGSGYDQYNVTGAVTLGGTLSVIGSYTGNGGDSFVIINNDASDAVSGIFNGLSEGDKSTTLNGVPLTVSYLGSSGNDVTLTVVPPTVTDARISISGASGTSGAFKIGDVVTTTWDDTAATGDNNGDIASVSVDYSAFGGGASVAASNSANTWTATYTITAGVVDGTNLNVSITATDSGGVSKTTADSTNATVDNIAPTVTAGNISLSGASGTSSAYKIGDIVTATWNNTGGGDSNSDTISGVSVDFSAFGGSSVAASNSSDTWTATYTILSGAVDSTNLNVLVTATDNAGNAKTTSGSNNVTVDNIAPTLTDAKISIAGATGTSGAYKIGDTVTATWNDTAATGDNNSDTISAVSVNFTAFGGGAAVGASNSSDTWTASYTLVAGAIDSSNLNVSVTATDNAGNTALVADTSNATVDTQAPTVSSVTSSTANGSYKTGDGVSIQILFDQSVVVSGTPQLQLETGITDRNVDYASGSGGSTLNFAYTVQSGDASADLDYTGTGALGLNGGTIVDDAGNAATLTLAAPGAANSLGANKALVIDAIAPSLSLITPVTTPTTDSTPNITFSTDEVGTLSMGGSCGTSSSTTISSTGNHSITLTQTDNSSALGDGTYSDCTVTVTDAVGNASTALAITAFTVDTTAPSGHSVSFDDSTISSTEASSQSFTFASAEVGASYSYSISSSGGGTAVSGSGSVTSASQQVTGLNLSGLNDGTLTLS</sequence>
<dbReference type="Pfam" id="PF12951">
    <property type="entry name" value="PATR"/>
    <property type="match status" value="5"/>
</dbReference>
<evidence type="ECO:0000313" key="4">
    <source>
        <dbReference type="EMBL" id="ABC29955.1"/>
    </source>
</evidence>
<accession>Q2SHB9</accession>
<dbReference type="OrthoDB" id="6057062at2"/>
<dbReference type="Proteomes" id="UP000000238">
    <property type="component" value="Chromosome"/>
</dbReference>
<name>Q2SHB9_HAHCH</name>
<dbReference type="KEGG" id="hch:HCH_03194"/>